<comment type="cofactor">
    <cofactor evidence="2 10">
        <name>NAD(+)</name>
        <dbReference type="ChEBI" id="CHEBI:57540"/>
    </cofactor>
</comment>
<keyword evidence="9 10" id="KW-0119">Carbohydrate metabolism</keyword>
<dbReference type="EC" id="5.1.3.2" evidence="5 10"/>
<dbReference type="SUPFAM" id="SSF51735">
    <property type="entry name" value="NAD(P)-binding Rossmann-fold domains"/>
    <property type="match status" value="1"/>
</dbReference>
<dbReference type="Gene3D" id="3.40.50.720">
    <property type="entry name" value="NAD(P)-binding Rossmann-like Domain"/>
    <property type="match status" value="1"/>
</dbReference>
<evidence type="ECO:0000259" key="11">
    <source>
        <dbReference type="Pfam" id="PF01370"/>
    </source>
</evidence>
<evidence type="ECO:0000256" key="7">
    <source>
        <dbReference type="ARBA" id="ARBA00023027"/>
    </source>
</evidence>
<evidence type="ECO:0000256" key="1">
    <source>
        <dbReference type="ARBA" id="ARBA00000083"/>
    </source>
</evidence>
<evidence type="ECO:0000256" key="6">
    <source>
        <dbReference type="ARBA" id="ARBA00018569"/>
    </source>
</evidence>
<dbReference type="PANTHER" id="PTHR43725:SF53">
    <property type="entry name" value="UDP-ARABINOSE 4-EPIMERASE 1"/>
    <property type="match status" value="1"/>
</dbReference>
<comment type="caution">
    <text evidence="12">The sequence shown here is derived from an EMBL/GenBank/DDBJ whole genome shotgun (WGS) entry which is preliminary data.</text>
</comment>
<name>A0ABX3G9Z6_9ACTN</name>
<dbReference type="RefSeq" id="WP_060177895.1">
    <property type="nucleotide sequence ID" value="NZ_JBHYUY010000023.1"/>
</dbReference>
<comment type="pathway">
    <text evidence="3 10">Carbohydrate metabolism; galactose metabolism.</text>
</comment>
<dbReference type="EMBL" id="MQUR01000008">
    <property type="protein sequence ID" value="OLZ71761.1"/>
    <property type="molecule type" value="Genomic_DNA"/>
</dbReference>
<dbReference type="InterPro" id="IPR036291">
    <property type="entry name" value="NAD(P)-bd_dom_sf"/>
</dbReference>
<dbReference type="Gene3D" id="3.90.25.10">
    <property type="entry name" value="UDP-galactose 4-epimerase, domain 1"/>
    <property type="match status" value="1"/>
</dbReference>
<dbReference type="PANTHER" id="PTHR43725">
    <property type="entry name" value="UDP-GLUCOSE 4-EPIMERASE"/>
    <property type="match status" value="1"/>
</dbReference>
<proteinExistence type="inferred from homology"/>
<comment type="catalytic activity">
    <reaction evidence="1 10">
        <text>UDP-alpha-D-glucose = UDP-alpha-D-galactose</text>
        <dbReference type="Rhea" id="RHEA:22168"/>
        <dbReference type="ChEBI" id="CHEBI:58885"/>
        <dbReference type="ChEBI" id="CHEBI:66914"/>
        <dbReference type="EC" id="5.1.3.2"/>
    </reaction>
</comment>
<evidence type="ECO:0000256" key="2">
    <source>
        <dbReference type="ARBA" id="ARBA00001911"/>
    </source>
</evidence>
<dbReference type="Pfam" id="PF01370">
    <property type="entry name" value="Epimerase"/>
    <property type="match status" value="1"/>
</dbReference>
<sequence>MKVLVTGGAGYVGSFTVRRLLNAGHEVVVVDNLTTGRREAVGACRLHVVDIRDLSAMGAVFEGFRPDAVIHFAALKSSEESLRDISTYFDVNVTGTQNLLAVCARTGVRRFVFSSSCAVYGTPQICPVDESAPARPESPYGETKYLCERMIASYAQATGMRYANLRYFNAAGAADDASLGEHAGPGATQLLPVAVRATLGLPPSLTLRIFGDDYPTPDGTALRDYIHVEDLARAHLQALERLDGEDRCGPVNLGRGHPVSVRELIDVLSDVSGKNPEVVVAPRRPGDPGLSWADPGLALRRFGWSAERDLHHIVRTAWDWHTRVPASLE</sequence>
<evidence type="ECO:0000313" key="12">
    <source>
        <dbReference type="EMBL" id="OLZ71761.1"/>
    </source>
</evidence>
<accession>A0ABX3G9Z6</accession>
<evidence type="ECO:0000256" key="10">
    <source>
        <dbReference type="RuleBase" id="RU366046"/>
    </source>
</evidence>
<comment type="similarity">
    <text evidence="4 10">Belongs to the NAD(P)-dependent epimerase/dehydratase family.</text>
</comment>
<keyword evidence="13" id="KW-1185">Reference proteome</keyword>
<dbReference type="InterPro" id="IPR005886">
    <property type="entry name" value="UDP_G4E"/>
</dbReference>
<evidence type="ECO:0000256" key="5">
    <source>
        <dbReference type="ARBA" id="ARBA00013189"/>
    </source>
</evidence>
<evidence type="ECO:0000256" key="9">
    <source>
        <dbReference type="ARBA" id="ARBA00023277"/>
    </source>
</evidence>
<dbReference type="InterPro" id="IPR001509">
    <property type="entry name" value="Epimerase_deHydtase"/>
</dbReference>
<feature type="domain" description="NAD-dependent epimerase/dehydratase" evidence="11">
    <location>
        <begin position="3"/>
        <end position="254"/>
    </location>
</feature>
<evidence type="ECO:0000256" key="3">
    <source>
        <dbReference type="ARBA" id="ARBA00004947"/>
    </source>
</evidence>
<protein>
    <recommendedName>
        <fullName evidence="6 10">UDP-glucose 4-epimerase</fullName>
        <ecNumber evidence="5 10">5.1.3.2</ecNumber>
    </recommendedName>
</protein>
<comment type="subunit">
    <text evidence="10">Homodimer.</text>
</comment>
<gene>
    <name evidence="12" type="ORF">AVW11_05850</name>
</gene>
<dbReference type="NCBIfam" id="TIGR01179">
    <property type="entry name" value="galE"/>
    <property type="match status" value="1"/>
</dbReference>
<keyword evidence="7 10" id="KW-0520">NAD</keyword>
<organism evidence="12 13">
    <name type="scientific">Streptomyces amritsarensis</name>
    <dbReference type="NCBI Taxonomy" id="681158"/>
    <lineage>
        <taxon>Bacteria</taxon>
        <taxon>Bacillati</taxon>
        <taxon>Actinomycetota</taxon>
        <taxon>Actinomycetes</taxon>
        <taxon>Kitasatosporales</taxon>
        <taxon>Streptomycetaceae</taxon>
        <taxon>Streptomyces</taxon>
    </lineage>
</organism>
<evidence type="ECO:0000313" key="13">
    <source>
        <dbReference type="Proteomes" id="UP000187151"/>
    </source>
</evidence>
<dbReference type="CDD" id="cd05247">
    <property type="entry name" value="UDP_G4E_1_SDR_e"/>
    <property type="match status" value="1"/>
</dbReference>
<reference evidence="12 13" key="1">
    <citation type="submission" date="2016-01" db="EMBL/GenBank/DDBJ databases">
        <title>Streptomyces amritsarensis strain MTCC 11845 genome sequencing and assembly.</title>
        <authorList>
            <person name="Sharma D."/>
            <person name="Nair G.R."/>
            <person name="Kaur G."/>
            <person name="Manhas R.K."/>
            <person name="Mayilraj S."/>
        </authorList>
    </citation>
    <scope>NUCLEOTIDE SEQUENCE [LARGE SCALE GENOMIC DNA]</scope>
    <source>
        <strain evidence="12 13">MTCC 11845</strain>
    </source>
</reference>
<dbReference type="Proteomes" id="UP000187151">
    <property type="component" value="Unassembled WGS sequence"/>
</dbReference>
<evidence type="ECO:0000256" key="4">
    <source>
        <dbReference type="ARBA" id="ARBA00007637"/>
    </source>
</evidence>
<keyword evidence="8 10" id="KW-0413">Isomerase</keyword>
<evidence type="ECO:0000256" key="8">
    <source>
        <dbReference type="ARBA" id="ARBA00023235"/>
    </source>
</evidence>